<reference evidence="3" key="1">
    <citation type="journal article" date="2018" name="Genome Biol. Evol.">
        <title>Nephromyces encodes a urate metabolism pathway and predicted peroxisomes, demonstrating these are not ancient losses of apicomplexans.</title>
        <authorList>
            <person name="Paight C."/>
            <person name="Slamovits C.H."/>
            <person name="Saffo M.B."/>
            <person name="Lane C.E."/>
        </authorList>
    </citation>
    <scope>NUCLEOTIDE SEQUENCE</scope>
    <source>
        <strain evidence="2">Neph430</strain>
        <strain evidence="3">Neph466</strain>
    </source>
</reference>
<dbReference type="Gene3D" id="1.20.58.2190">
    <property type="match status" value="1"/>
</dbReference>
<dbReference type="Gene3D" id="3.40.30.10">
    <property type="entry name" value="Glutaredoxin"/>
    <property type="match status" value="1"/>
</dbReference>
<dbReference type="InterPro" id="IPR012336">
    <property type="entry name" value="Thioredoxin-like_fold"/>
</dbReference>
<dbReference type="GO" id="GO:0030178">
    <property type="term" value="P:negative regulation of Wnt signaling pathway"/>
    <property type="evidence" value="ECO:0007669"/>
    <property type="project" value="TreeGrafter"/>
</dbReference>
<dbReference type="SUPFAM" id="SSF143503">
    <property type="entry name" value="PUG domain-like"/>
    <property type="match status" value="1"/>
</dbReference>
<dbReference type="GO" id="GO:0005634">
    <property type="term" value="C:nucleus"/>
    <property type="evidence" value="ECO:0007669"/>
    <property type="project" value="TreeGrafter"/>
</dbReference>
<dbReference type="GO" id="GO:0004791">
    <property type="term" value="F:thioredoxin-disulfide reductase (NADPH) activity"/>
    <property type="evidence" value="ECO:0007669"/>
    <property type="project" value="TreeGrafter"/>
</dbReference>
<sequence>MSNFLKQNFGDKLRSRNGLSVLTSSITAEVIGIYFSAHWCPGCKTFTPILSNVYNTAQKSNKSFEIIYVSHDRSSAQFEEYYKTMPWLALPFDSTLKSILSSKHQIKGIPTLILTKRDGTIISNNKKDVLDPSFINSLPTQNNNAIQENLEELIVQFISDTKFDTSFTYLSLKTITNVFSNIIKNPGVVKYLKLNKTSTAFKNKLNDVNIIKILTFCGFKETAEYFIFENIEDITSLKQHYEILTNILESFNSED</sequence>
<dbReference type="EMBL" id="MK266199">
    <property type="protein sequence ID" value="AZL94448.1"/>
    <property type="molecule type" value="mRNA"/>
</dbReference>
<dbReference type="PROSITE" id="PS51352">
    <property type="entry name" value="THIOREDOXIN_2"/>
    <property type="match status" value="1"/>
</dbReference>
<dbReference type="InterPro" id="IPR013766">
    <property type="entry name" value="Thioredoxin_domain"/>
</dbReference>
<dbReference type="PANTHER" id="PTHR46472">
    <property type="entry name" value="NUCLEOREDOXIN"/>
    <property type="match status" value="1"/>
</dbReference>
<dbReference type="GO" id="GO:0031397">
    <property type="term" value="P:negative regulation of protein ubiquitination"/>
    <property type="evidence" value="ECO:0007669"/>
    <property type="project" value="TreeGrafter"/>
</dbReference>
<proteinExistence type="evidence at transcript level"/>
<dbReference type="AlphaFoldDB" id="A0A3Q8UBS3"/>
<dbReference type="Pfam" id="PF13905">
    <property type="entry name" value="Thioredoxin_8"/>
    <property type="match status" value="1"/>
</dbReference>
<accession>A0A3Q8UBS3</accession>
<dbReference type="EMBL" id="MK266235">
    <property type="protein sequence ID" value="AZL94449.1"/>
    <property type="molecule type" value="mRNA"/>
</dbReference>
<name>A0A3Q8UBS3_9APIC</name>
<organism evidence="3">
    <name type="scientific">Nephromyces sp. MMRI</name>
    <dbReference type="NCBI Taxonomy" id="2496275"/>
    <lineage>
        <taxon>Eukaryota</taxon>
        <taxon>Sar</taxon>
        <taxon>Alveolata</taxon>
        <taxon>Apicomplexa</taxon>
        <taxon>Aconoidasida</taxon>
        <taxon>Nephromycida</taxon>
        <taxon>Nephromyces</taxon>
    </lineage>
</organism>
<dbReference type="InterPro" id="IPR036339">
    <property type="entry name" value="PUB-like_dom_sf"/>
</dbReference>
<evidence type="ECO:0000313" key="2">
    <source>
        <dbReference type="EMBL" id="AZL94448.1"/>
    </source>
</evidence>
<feature type="domain" description="Thioredoxin" evidence="1">
    <location>
        <begin position="1"/>
        <end position="140"/>
    </location>
</feature>
<evidence type="ECO:0000259" key="1">
    <source>
        <dbReference type="PROSITE" id="PS51352"/>
    </source>
</evidence>
<dbReference type="PANTHER" id="PTHR46472:SF1">
    <property type="entry name" value="NUCLEOREDOXIN"/>
    <property type="match status" value="1"/>
</dbReference>
<protein>
    <submittedName>
        <fullName evidence="3">Transposase</fullName>
    </submittedName>
</protein>
<dbReference type="InterPro" id="IPR036249">
    <property type="entry name" value="Thioredoxin-like_sf"/>
</dbReference>
<evidence type="ECO:0000313" key="3">
    <source>
        <dbReference type="EMBL" id="AZL94449.1"/>
    </source>
</evidence>
<dbReference type="CDD" id="cd09212">
    <property type="entry name" value="PUB"/>
    <property type="match status" value="1"/>
</dbReference>
<dbReference type="SUPFAM" id="SSF52833">
    <property type="entry name" value="Thioredoxin-like"/>
    <property type="match status" value="1"/>
</dbReference>